<feature type="transmembrane region" description="Helical" evidence="1">
    <location>
        <begin position="95"/>
        <end position="117"/>
    </location>
</feature>
<proteinExistence type="predicted"/>
<keyword evidence="1" id="KW-1133">Transmembrane helix</keyword>
<name>A0A6C0K4P0_9ZZZZ</name>
<keyword evidence="1" id="KW-0472">Membrane</keyword>
<keyword evidence="1" id="KW-0812">Transmembrane</keyword>
<dbReference type="EMBL" id="MN740796">
    <property type="protein sequence ID" value="QHU12056.1"/>
    <property type="molecule type" value="Genomic_DNA"/>
</dbReference>
<protein>
    <submittedName>
        <fullName evidence="2">Uncharacterized protein</fullName>
    </submittedName>
</protein>
<reference evidence="2" key="1">
    <citation type="journal article" date="2020" name="Nature">
        <title>Giant virus diversity and host interactions through global metagenomics.</title>
        <authorList>
            <person name="Schulz F."/>
            <person name="Roux S."/>
            <person name="Paez-Espino D."/>
            <person name="Jungbluth S."/>
            <person name="Walsh D.A."/>
            <person name="Denef V.J."/>
            <person name="McMahon K.D."/>
            <person name="Konstantinidis K.T."/>
            <person name="Eloe-Fadrosh E.A."/>
            <person name="Kyrpides N.C."/>
            <person name="Woyke T."/>
        </authorList>
    </citation>
    <scope>NUCLEOTIDE SEQUENCE</scope>
    <source>
        <strain evidence="2">GVMAG-S-1101169-75</strain>
    </source>
</reference>
<organism evidence="2">
    <name type="scientific">viral metagenome</name>
    <dbReference type="NCBI Taxonomy" id="1070528"/>
    <lineage>
        <taxon>unclassified sequences</taxon>
        <taxon>metagenomes</taxon>
        <taxon>organismal metagenomes</taxon>
    </lineage>
</organism>
<accession>A0A6C0K4P0</accession>
<feature type="transmembrane region" description="Helical" evidence="1">
    <location>
        <begin position="40"/>
        <end position="66"/>
    </location>
</feature>
<feature type="transmembrane region" description="Helical" evidence="1">
    <location>
        <begin position="12"/>
        <end position="28"/>
    </location>
</feature>
<evidence type="ECO:0000313" key="2">
    <source>
        <dbReference type="EMBL" id="QHU12056.1"/>
    </source>
</evidence>
<sequence>MNVWFPESLYFVSLGYSVVLMTTSLLFYHMIKTHSLEMPLVISSLLAITLIIISIIFVIIGILSYYDRLQELQRERNKLPHLHRHILIHELPFGYSYIAMGILFMIVELIIGFYVIVGTIKEL</sequence>
<dbReference type="AlphaFoldDB" id="A0A6C0K4P0"/>
<evidence type="ECO:0000256" key="1">
    <source>
        <dbReference type="SAM" id="Phobius"/>
    </source>
</evidence>